<organism evidence="9 10">
    <name type="scientific">Panicum virgatum</name>
    <name type="common">Blackwell switchgrass</name>
    <dbReference type="NCBI Taxonomy" id="38727"/>
    <lineage>
        <taxon>Eukaryota</taxon>
        <taxon>Viridiplantae</taxon>
        <taxon>Streptophyta</taxon>
        <taxon>Embryophyta</taxon>
        <taxon>Tracheophyta</taxon>
        <taxon>Spermatophyta</taxon>
        <taxon>Magnoliopsida</taxon>
        <taxon>Liliopsida</taxon>
        <taxon>Poales</taxon>
        <taxon>Poaceae</taxon>
        <taxon>PACMAD clade</taxon>
        <taxon>Panicoideae</taxon>
        <taxon>Panicodae</taxon>
        <taxon>Paniceae</taxon>
        <taxon>Panicinae</taxon>
        <taxon>Panicum</taxon>
        <taxon>Panicum sect. Hiantes</taxon>
    </lineage>
</organism>
<evidence type="ECO:0000256" key="1">
    <source>
        <dbReference type="ARBA" id="ARBA00004123"/>
    </source>
</evidence>
<dbReference type="Proteomes" id="UP000823388">
    <property type="component" value="Chromosome 8K"/>
</dbReference>
<proteinExistence type="predicted"/>
<gene>
    <name evidence="9" type="ORF">PVAP13_8KG114202</name>
    <name evidence="8" type="ORF">PVAP13_8KG114300</name>
</gene>
<evidence type="ECO:0000256" key="6">
    <source>
        <dbReference type="SAM" id="MobiDB-lite"/>
    </source>
</evidence>
<feature type="domain" description="AP2/ERF" evidence="7">
    <location>
        <begin position="6"/>
        <end position="65"/>
    </location>
</feature>
<dbReference type="AlphaFoldDB" id="A0A8T0PFA4"/>
<evidence type="ECO:0000313" key="9">
    <source>
        <dbReference type="EMBL" id="KAG2560967.1"/>
    </source>
</evidence>
<dbReference type="InterPro" id="IPR001471">
    <property type="entry name" value="AP2/ERF_dom"/>
</dbReference>
<evidence type="ECO:0000259" key="7">
    <source>
        <dbReference type="PROSITE" id="PS51032"/>
    </source>
</evidence>
<dbReference type="GO" id="GO:0003677">
    <property type="term" value="F:DNA binding"/>
    <property type="evidence" value="ECO:0007669"/>
    <property type="project" value="UniProtKB-KW"/>
</dbReference>
<dbReference type="GO" id="GO:0005634">
    <property type="term" value="C:nucleus"/>
    <property type="evidence" value="ECO:0007669"/>
    <property type="project" value="UniProtKB-SubCell"/>
</dbReference>
<dbReference type="EMBL" id="CM029051">
    <property type="protein sequence ID" value="KAG2560967.1"/>
    <property type="molecule type" value="Genomic_DNA"/>
</dbReference>
<evidence type="ECO:0000256" key="3">
    <source>
        <dbReference type="ARBA" id="ARBA00023125"/>
    </source>
</evidence>
<evidence type="ECO:0000313" key="8">
    <source>
        <dbReference type="EMBL" id="KAG2560964.1"/>
    </source>
</evidence>
<evidence type="ECO:0000256" key="2">
    <source>
        <dbReference type="ARBA" id="ARBA00023015"/>
    </source>
</evidence>
<comment type="subcellular location">
    <subcellularLocation>
        <location evidence="1">Nucleus</location>
    </subcellularLocation>
</comment>
<keyword evidence="5" id="KW-0539">Nucleus</keyword>
<feature type="region of interest" description="Disordered" evidence="6">
    <location>
        <begin position="95"/>
        <end position="117"/>
    </location>
</feature>
<dbReference type="EMBL" id="CM029051">
    <property type="protein sequence ID" value="KAG2560964.1"/>
    <property type="molecule type" value="Genomic_DNA"/>
</dbReference>
<evidence type="ECO:0000313" key="10">
    <source>
        <dbReference type="Proteomes" id="UP000823388"/>
    </source>
</evidence>
<keyword evidence="10" id="KW-1185">Reference proteome</keyword>
<dbReference type="InterPro" id="IPR036955">
    <property type="entry name" value="AP2/ERF_dom_sf"/>
</dbReference>
<name>A0A8T0PFA4_PANVG</name>
<evidence type="ECO:0000256" key="5">
    <source>
        <dbReference type="ARBA" id="ARBA00023242"/>
    </source>
</evidence>
<sequence length="143" mass="16048">MAPPGKWYGALRQQVPHGKWMAYVYDLNRKEAIWHSFFHTAEEAKQALDLTALGLHGNRTNLNFYGSAAPPPPMSGAAALESYWQQGDGAGYSHPGYMPWQSGGNKRETQGPEYIFWQGGDDEGLSSQFSEFHHWQHGKGHSR</sequence>
<protein>
    <recommendedName>
        <fullName evidence="7">AP2/ERF domain-containing protein</fullName>
    </recommendedName>
</protein>
<keyword evidence="4" id="KW-0804">Transcription</keyword>
<keyword evidence="3" id="KW-0238">DNA-binding</keyword>
<dbReference type="SUPFAM" id="SSF54171">
    <property type="entry name" value="DNA-binding domain"/>
    <property type="match status" value="1"/>
</dbReference>
<dbReference type="Gene3D" id="3.30.730.10">
    <property type="entry name" value="AP2/ERF domain"/>
    <property type="match status" value="1"/>
</dbReference>
<evidence type="ECO:0000256" key="4">
    <source>
        <dbReference type="ARBA" id="ARBA00023163"/>
    </source>
</evidence>
<comment type="caution">
    <text evidence="9">The sequence shown here is derived from an EMBL/GenBank/DDBJ whole genome shotgun (WGS) entry which is preliminary data.</text>
</comment>
<reference evidence="9" key="1">
    <citation type="submission" date="2020-05" db="EMBL/GenBank/DDBJ databases">
        <title>WGS assembly of Panicum virgatum.</title>
        <authorList>
            <person name="Lovell J.T."/>
            <person name="Jenkins J."/>
            <person name="Shu S."/>
            <person name="Juenger T.E."/>
            <person name="Schmutz J."/>
        </authorList>
    </citation>
    <scope>NUCLEOTIDE SEQUENCE</scope>
    <source>
        <strain evidence="9">AP13</strain>
    </source>
</reference>
<dbReference type="InterPro" id="IPR016177">
    <property type="entry name" value="DNA-bd_dom_sf"/>
</dbReference>
<keyword evidence="2" id="KW-0805">Transcription regulation</keyword>
<dbReference type="PROSITE" id="PS51032">
    <property type="entry name" value="AP2_ERF"/>
    <property type="match status" value="1"/>
</dbReference>
<dbReference type="GO" id="GO:0003700">
    <property type="term" value="F:DNA-binding transcription factor activity"/>
    <property type="evidence" value="ECO:0007669"/>
    <property type="project" value="InterPro"/>
</dbReference>
<accession>A0A8T0PFA4</accession>